<dbReference type="EMBL" id="RHFK02000017">
    <property type="protein sequence ID" value="TWW62547.1"/>
    <property type="molecule type" value="Genomic_DNA"/>
</dbReference>
<feature type="compositionally biased region" description="Pro residues" evidence="1">
    <location>
        <begin position="1"/>
        <end position="11"/>
    </location>
</feature>
<name>A0A5C6NA71_9TELE</name>
<comment type="caution">
    <text evidence="2">The sequence shown here is derived from an EMBL/GenBank/DDBJ whole genome shotgun (WGS) entry which is preliminary data.</text>
</comment>
<reference evidence="2 3" key="1">
    <citation type="submission" date="2019-04" db="EMBL/GenBank/DDBJ databases">
        <title>Chromosome genome assembly for Takifugu flavidus.</title>
        <authorList>
            <person name="Xiao S."/>
        </authorList>
    </citation>
    <scope>NUCLEOTIDE SEQUENCE [LARGE SCALE GENOMIC DNA]</scope>
    <source>
        <strain evidence="2">HTHZ2018</strain>
        <tissue evidence="2">Muscle</tissue>
    </source>
</reference>
<protein>
    <submittedName>
        <fullName evidence="2">Uncharacterized protein</fullName>
    </submittedName>
</protein>
<proteinExistence type="predicted"/>
<evidence type="ECO:0000313" key="3">
    <source>
        <dbReference type="Proteomes" id="UP000324091"/>
    </source>
</evidence>
<dbReference type="AlphaFoldDB" id="A0A5C6NA71"/>
<organism evidence="2 3">
    <name type="scientific">Takifugu flavidus</name>
    <name type="common">sansaifugu</name>
    <dbReference type="NCBI Taxonomy" id="433684"/>
    <lineage>
        <taxon>Eukaryota</taxon>
        <taxon>Metazoa</taxon>
        <taxon>Chordata</taxon>
        <taxon>Craniata</taxon>
        <taxon>Vertebrata</taxon>
        <taxon>Euteleostomi</taxon>
        <taxon>Actinopterygii</taxon>
        <taxon>Neopterygii</taxon>
        <taxon>Teleostei</taxon>
        <taxon>Neoteleostei</taxon>
        <taxon>Acanthomorphata</taxon>
        <taxon>Eupercaria</taxon>
        <taxon>Tetraodontiformes</taxon>
        <taxon>Tetradontoidea</taxon>
        <taxon>Tetraodontidae</taxon>
        <taxon>Takifugu</taxon>
    </lineage>
</organism>
<sequence length="292" mass="33630">MDGDSEPPPFTPRSTWTPSMDTLPPEVQTLITADKQYFDHKFRPCRVMPNLSHEEATALQELRQNINIIIKPADKGSAVVIMDREQYLWEGRRQLEDEEFGEFLNSLNRHNPSIKLKSTINSGSVDFLDTTTFKGEKFNATNNLDVKGDFMEATRTLFRALSTRGYSRSFRRQALREFLEAKPVHVSSVVPLVTTYSFPATLLMKNIKNNFSKILSNHSTFSDCRIIAAYRKNKNLRDLLVKAKIRPLPTAASRSRGEFYKHRVWIRSQRIRAERRWILKLGTQVPGGLNLK</sequence>
<dbReference type="Proteomes" id="UP000324091">
    <property type="component" value="Chromosome 4"/>
</dbReference>
<keyword evidence="3" id="KW-1185">Reference proteome</keyword>
<feature type="region of interest" description="Disordered" evidence="1">
    <location>
        <begin position="1"/>
        <end position="22"/>
    </location>
</feature>
<evidence type="ECO:0000256" key="1">
    <source>
        <dbReference type="SAM" id="MobiDB-lite"/>
    </source>
</evidence>
<evidence type="ECO:0000313" key="2">
    <source>
        <dbReference type="EMBL" id="TWW62547.1"/>
    </source>
</evidence>
<accession>A0A5C6NA71</accession>
<gene>
    <name evidence="2" type="ORF">D4764_04G0011940</name>
</gene>